<dbReference type="PANTHER" id="PTHR11019">
    <property type="entry name" value="HTH-TYPE TRANSCRIPTIONAL REGULATOR NIMR"/>
    <property type="match status" value="1"/>
</dbReference>
<organism evidence="3 4">
    <name type="scientific">Xanthomonas graminis pv. arrhenatheri LMG 727</name>
    <dbReference type="NCBI Taxonomy" id="1195923"/>
    <lineage>
        <taxon>Bacteria</taxon>
        <taxon>Pseudomonadati</taxon>
        <taxon>Pseudomonadota</taxon>
        <taxon>Gammaproteobacteria</taxon>
        <taxon>Lysobacterales</taxon>
        <taxon>Lysobacteraceae</taxon>
        <taxon>Xanthomonas</taxon>
        <taxon>Xanthomonas translucens group</taxon>
        <taxon>Xanthomonas graminis</taxon>
    </lineage>
</organism>
<keyword evidence="4" id="KW-1185">Reference proteome</keyword>
<dbReference type="Pfam" id="PF12833">
    <property type="entry name" value="HTH_18"/>
    <property type="match status" value="1"/>
</dbReference>
<name>A0A0K2ZKR2_9XANT</name>
<evidence type="ECO:0000256" key="1">
    <source>
        <dbReference type="SAM" id="MobiDB-lite"/>
    </source>
</evidence>
<dbReference type="Gene3D" id="1.10.10.60">
    <property type="entry name" value="Homeodomain-like"/>
    <property type="match status" value="1"/>
</dbReference>
<protein>
    <recommendedName>
        <fullName evidence="2">HTH araC/xylS-type domain-containing protein</fullName>
    </recommendedName>
</protein>
<dbReference type="GO" id="GO:0003700">
    <property type="term" value="F:DNA-binding transcription factor activity"/>
    <property type="evidence" value="ECO:0007669"/>
    <property type="project" value="InterPro"/>
</dbReference>
<dbReference type="AlphaFoldDB" id="A0A0K2ZKR2"/>
<dbReference type="PANTHER" id="PTHR11019:SF159">
    <property type="entry name" value="TRANSCRIPTIONAL REGULATOR-RELATED"/>
    <property type="match status" value="1"/>
</dbReference>
<accession>A0A0K2ZKR2</accession>
<evidence type="ECO:0000313" key="4">
    <source>
        <dbReference type="Proteomes" id="UP000046187"/>
    </source>
</evidence>
<evidence type="ECO:0000313" key="3">
    <source>
        <dbReference type="EMBL" id="CTP84839.1"/>
    </source>
</evidence>
<sequence>MLCCSHATLASLLSLNADQQRICAVLLDALRQAPLDRLRLPNRSDRRLLRITAQLLAALQMAAACRSGQSGPDCPPRSLSRQLREETGLSFAGCRQQARLAGTLRQLNDGASAADARHRLGYSIPRAFVTALRGHRGHPPARDPAAAGGAGTTRSLASPAASG</sequence>
<dbReference type="GO" id="GO:0043565">
    <property type="term" value="F:sequence-specific DNA binding"/>
    <property type="evidence" value="ECO:0007669"/>
    <property type="project" value="InterPro"/>
</dbReference>
<feature type="domain" description="HTH araC/xylS-type" evidence="2">
    <location>
        <begin position="76"/>
        <end position="146"/>
    </location>
</feature>
<dbReference type="InterPro" id="IPR018060">
    <property type="entry name" value="HTH_AraC"/>
</dbReference>
<dbReference type="PROSITE" id="PS01124">
    <property type="entry name" value="HTH_ARAC_FAMILY_2"/>
    <property type="match status" value="1"/>
</dbReference>
<reference evidence="4" key="1">
    <citation type="submission" date="2015-07" db="EMBL/GenBank/DDBJ databases">
        <authorList>
            <person name="Wibberg D."/>
        </authorList>
    </citation>
    <scope>NUCLEOTIDE SEQUENCE [LARGE SCALE GENOMIC DNA]</scope>
</reference>
<dbReference type="Proteomes" id="UP000046187">
    <property type="component" value="Unassembled WGS sequence"/>
</dbReference>
<evidence type="ECO:0000259" key="2">
    <source>
        <dbReference type="PROSITE" id="PS01124"/>
    </source>
</evidence>
<proteinExistence type="predicted"/>
<gene>
    <name evidence="3" type="ORF">XTALMG727_1129</name>
</gene>
<feature type="region of interest" description="Disordered" evidence="1">
    <location>
        <begin position="134"/>
        <end position="163"/>
    </location>
</feature>
<dbReference type="EMBL" id="CXOI01000016">
    <property type="protein sequence ID" value="CTP84839.1"/>
    <property type="molecule type" value="Genomic_DNA"/>
</dbReference>